<keyword evidence="2" id="KW-1185">Reference proteome</keyword>
<gene>
    <name evidence="1" type="ORF">GHK62_13275</name>
</gene>
<protein>
    <submittedName>
        <fullName evidence="1">Uncharacterized protein</fullName>
    </submittedName>
</protein>
<organism evidence="1 2">
    <name type="scientific">Sinorhizobium terangae</name>
    <dbReference type="NCBI Taxonomy" id="110322"/>
    <lineage>
        <taxon>Bacteria</taxon>
        <taxon>Pseudomonadati</taxon>
        <taxon>Pseudomonadota</taxon>
        <taxon>Alphaproteobacteria</taxon>
        <taxon>Hyphomicrobiales</taxon>
        <taxon>Rhizobiaceae</taxon>
        <taxon>Sinorhizobium/Ensifer group</taxon>
        <taxon>Sinorhizobium</taxon>
    </lineage>
</organism>
<evidence type="ECO:0000313" key="2">
    <source>
        <dbReference type="Proteomes" id="UP000439983"/>
    </source>
</evidence>
<comment type="caution">
    <text evidence="1">The sequence shown here is derived from an EMBL/GenBank/DDBJ whole genome shotgun (WGS) entry which is preliminary data.</text>
</comment>
<reference evidence="1 2" key="1">
    <citation type="journal article" date="2013" name="Genome Biol.">
        <title>Comparative genomics of the core and accessory genomes of 48 Sinorhizobium strains comprising five genospecies.</title>
        <authorList>
            <person name="Sugawara M."/>
            <person name="Epstein B."/>
            <person name="Badgley B.D."/>
            <person name="Unno T."/>
            <person name="Xu L."/>
            <person name="Reese J."/>
            <person name="Gyaneshwar P."/>
            <person name="Denny R."/>
            <person name="Mudge J."/>
            <person name="Bharti A.K."/>
            <person name="Farmer A.D."/>
            <person name="May G.D."/>
            <person name="Woodward J.E."/>
            <person name="Medigue C."/>
            <person name="Vallenet D."/>
            <person name="Lajus A."/>
            <person name="Rouy Z."/>
            <person name="Martinez-Vaz B."/>
            <person name="Tiffin P."/>
            <person name="Young N.D."/>
            <person name="Sadowsky M.J."/>
        </authorList>
    </citation>
    <scope>NUCLEOTIDE SEQUENCE [LARGE SCALE GENOMIC DNA]</scope>
    <source>
        <strain evidence="1 2">USDA4894</strain>
    </source>
</reference>
<name>A0A6N7LEP6_SINTE</name>
<dbReference type="AlphaFoldDB" id="A0A6N7LEP6"/>
<dbReference type="EMBL" id="WITC01000049">
    <property type="protein sequence ID" value="MQX15698.1"/>
    <property type="molecule type" value="Genomic_DNA"/>
</dbReference>
<accession>A0A6N7LEP6</accession>
<proteinExistence type="predicted"/>
<evidence type="ECO:0000313" key="1">
    <source>
        <dbReference type="EMBL" id="MQX15698.1"/>
    </source>
</evidence>
<dbReference type="OrthoDB" id="5365713at2"/>
<sequence>MLGSRTTESRISNHSWKKTTRLSLWAASPLLLRSYEVCGNILGPTHVIPIADIKVDRTICIETLSSGYNVPQNLAEIEEDQIKGAGVFITPVFIDLSGPEIARMPSLRLICMSETGRRQGYCLTLE</sequence>
<dbReference type="Proteomes" id="UP000439983">
    <property type="component" value="Unassembled WGS sequence"/>
</dbReference>